<dbReference type="GO" id="GO:0046677">
    <property type="term" value="P:response to antibiotic"/>
    <property type="evidence" value="ECO:0007669"/>
    <property type="project" value="UniProtKB-KW"/>
</dbReference>
<dbReference type="AlphaFoldDB" id="A0A7G9YSK6"/>
<name>A0A7G9YSK6_9EURY</name>
<proteinExistence type="inferred from homology"/>
<dbReference type="InterPro" id="IPR004360">
    <property type="entry name" value="Glyas_Fos-R_dOase_dom"/>
</dbReference>
<evidence type="ECO:0000256" key="3">
    <source>
        <dbReference type="ARBA" id="ARBA00023251"/>
    </source>
</evidence>
<gene>
    <name evidence="5" type="ORF">LCGFKGIO_00023</name>
</gene>
<sequence>MELKKLAPNFAVQDIEKTVAFYRDVLGFKLEMAVPEDKSGVEQELTEKKKYIYAMMSRDGVEVMFQRTDSIGEDVPPLKGVPIGASVSFYIEVEDINALYQEIKPKAGVVKELETVWYGMQEFYVKDCNGYILGFAERK</sequence>
<dbReference type="CDD" id="cd08349">
    <property type="entry name" value="BLMA_like"/>
    <property type="match status" value="1"/>
</dbReference>
<dbReference type="EMBL" id="MT631457">
    <property type="protein sequence ID" value="QNO50990.1"/>
    <property type="molecule type" value="Genomic_DNA"/>
</dbReference>
<accession>A0A7G9YSK6</accession>
<reference evidence="5" key="1">
    <citation type="submission" date="2020-06" db="EMBL/GenBank/DDBJ databases">
        <title>Unique genomic features of the anaerobic methanotrophic archaea.</title>
        <authorList>
            <person name="Chadwick G.L."/>
            <person name="Skennerton C.T."/>
            <person name="Laso-Perez R."/>
            <person name="Leu A.O."/>
            <person name="Speth D.R."/>
            <person name="Yu H."/>
            <person name="Morgan-Lang C."/>
            <person name="Hatzenpichler R."/>
            <person name="Goudeau D."/>
            <person name="Malmstrom R."/>
            <person name="Brazelton W.J."/>
            <person name="Woyke T."/>
            <person name="Hallam S.J."/>
            <person name="Tyson G.W."/>
            <person name="Wegener G."/>
            <person name="Boetius A."/>
            <person name="Orphan V."/>
        </authorList>
    </citation>
    <scope>NUCLEOTIDE SEQUENCE</scope>
</reference>
<dbReference type="SUPFAM" id="SSF54593">
    <property type="entry name" value="Glyoxalase/Bleomycin resistance protein/Dihydroxybiphenyl dioxygenase"/>
    <property type="match status" value="1"/>
</dbReference>
<dbReference type="Pfam" id="PF00903">
    <property type="entry name" value="Glyoxalase"/>
    <property type="match status" value="1"/>
</dbReference>
<dbReference type="InterPro" id="IPR029068">
    <property type="entry name" value="Glyas_Bleomycin-R_OHBP_Dase"/>
</dbReference>
<dbReference type="InterPro" id="IPR000335">
    <property type="entry name" value="Bleomycin-R"/>
</dbReference>
<dbReference type="Gene3D" id="3.10.180.10">
    <property type="entry name" value="2,3-Dihydroxybiphenyl 1,2-Dioxygenase, domain 1"/>
    <property type="match status" value="1"/>
</dbReference>
<evidence type="ECO:0000259" key="4">
    <source>
        <dbReference type="PROSITE" id="PS51819"/>
    </source>
</evidence>
<comment type="similarity">
    <text evidence="1">Belongs to the bleomycin resistance protein family.</text>
</comment>
<feature type="domain" description="VOC" evidence="4">
    <location>
        <begin position="2"/>
        <end position="138"/>
    </location>
</feature>
<protein>
    <recommendedName>
        <fullName evidence="2">Bleomycin resistance protein</fullName>
    </recommendedName>
</protein>
<evidence type="ECO:0000256" key="1">
    <source>
        <dbReference type="ARBA" id="ARBA00011051"/>
    </source>
</evidence>
<organism evidence="5">
    <name type="scientific">Candidatus Methanophagaceae archaeon ANME-1 ERB6</name>
    <dbReference type="NCBI Taxonomy" id="2759912"/>
    <lineage>
        <taxon>Archaea</taxon>
        <taxon>Methanobacteriati</taxon>
        <taxon>Methanobacteriota</taxon>
        <taxon>Stenosarchaea group</taxon>
        <taxon>Methanomicrobia</taxon>
        <taxon>Candidatus Methanophagales</taxon>
        <taxon>Candidatus Methanophagaceae</taxon>
    </lineage>
</organism>
<evidence type="ECO:0000256" key="2">
    <source>
        <dbReference type="ARBA" id="ARBA00021572"/>
    </source>
</evidence>
<keyword evidence="3" id="KW-0046">Antibiotic resistance</keyword>
<dbReference type="PROSITE" id="PS51819">
    <property type="entry name" value="VOC"/>
    <property type="match status" value="1"/>
</dbReference>
<dbReference type="InterPro" id="IPR037523">
    <property type="entry name" value="VOC_core"/>
</dbReference>
<evidence type="ECO:0000313" key="5">
    <source>
        <dbReference type="EMBL" id="QNO50990.1"/>
    </source>
</evidence>